<dbReference type="Pfam" id="PF12802">
    <property type="entry name" value="MarR_2"/>
    <property type="match status" value="1"/>
</dbReference>
<feature type="domain" description="HTH marR-type" evidence="6">
    <location>
        <begin position="10"/>
        <end position="56"/>
    </location>
</feature>
<dbReference type="InterPro" id="IPR000835">
    <property type="entry name" value="HTH_MarR-typ"/>
</dbReference>
<keyword evidence="8" id="KW-1185">Reference proteome</keyword>
<dbReference type="EMBL" id="CP048268">
    <property type="protein sequence ID" value="QYN52018.1"/>
    <property type="molecule type" value="Genomic_DNA"/>
</dbReference>
<proteinExistence type="inferred from homology"/>
<protein>
    <submittedName>
        <fullName evidence="7">Sugar-binding transcriptional regulator</fullName>
    </submittedName>
</protein>
<evidence type="ECO:0000256" key="4">
    <source>
        <dbReference type="ARBA" id="ARBA00023163"/>
    </source>
</evidence>
<feature type="domain" description="Sugar-binding" evidence="5">
    <location>
        <begin position="60"/>
        <end position="312"/>
    </location>
</feature>
<comment type="similarity">
    <text evidence="1">Belongs to the SorC transcriptional regulatory family.</text>
</comment>
<organism evidence="7 8">
    <name type="scientific">Lactobacillus panisapium</name>
    <dbReference type="NCBI Taxonomy" id="2012495"/>
    <lineage>
        <taxon>Bacteria</taxon>
        <taxon>Bacillati</taxon>
        <taxon>Bacillota</taxon>
        <taxon>Bacilli</taxon>
        <taxon>Lactobacillales</taxon>
        <taxon>Lactobacillaceae</taxon>
        <taxon>Lactobacillus</taxon>
    </lineage>
</organism>
<evidence type="ECO:0000256" key="2">
    <source>
        <dbReference type="ARBA" id="ARBA00023015"/>
    </source>
</evidence>
<dbReference type="RefSeq" id="WP_220220522.1">
    <property type="nucleotide sequence ID" value="NZ_CP048268.1"/>
</dbReference>
<dbReference type="PANTHER" id="PTHR34294">
    <property type="entry name" value="TRANSCRIPTIONAL REGULATOR-RELATED"/>
    <property type="match status" value="1"/>
</dbReference>
<dbReference type="InterPro" id="IPR037171">
    <property type="entry name" value="NagB/RpiA_transferase-like"/>
</dbReference>
<evidence type="ECO:0000313" key="7">
    <source>
        <dbReference type="EMBL" id="QYN52018.1"/>
    </source>
</evidence>
<accession>A0ABX8W791</accession>
<gene>
    <name evidence="7" type="ORF">GYM71_00650</name>
</gene>
<dbReference type="PANTHER" id="PTHR34294:SF1">
    <property type="entry name" value="TRANSCRIPTIONAL REGULATOR LSRR"/>
    <property type="match status" value="1"/>
</dbReference>
<evidence type="ECO:0000259" key="5">
    <source>
        <dbReference type="Pfam" id="PF04198"/>
    </source>
</evidence>
<dbReference type="Proteomes" id="UP000826550">
    <property type="component" value="Chromosome"/>
</dbReference>
<evidence type="ECO:0000256" key="3">
    <source>
        <dbReference type="ARBA" id="ARBA00023125"/>
    </source>
</evidence>
<sequence length="315" mass="34704">MTNNGETKLKQALIVAQLYYEENLSQAAIAKKMKLSRPTISRLLQLAKESGLVKIEIENPFINYSDLTNVLAQRYHAQIKIVPSHYAGQQTSLDSVGAYAASFLTNLVKPNDIIGIGWGKTIHAVTTNLTEQTIPGVKTVQLKGGFSFNHEKTYAYESINELAQAFQTRAQYLPLPTIFDSKTTKELVEQDRFIKQILDLGQKANIALFTVGSTNNNSLLFNLGYLTKAQKNEIQAKAVGDVVSRFIDSDGQIIDQELNERTIGIEVQALGQKESSIVVASGLRKTAAVHAVLKARYANIAIIDATLAQSLIDYE</sequence>
<dbReference type="Gene3D" id="1.10.10.10">
    <property type="entry name" value="Winged helix-like DNA-binding domain superfamily/Winged helix DNA-binding domain"/>
    <property type="match status" value="1"/>
</dbReference>
<dbReference type="InterPro" id="IPR036390">
    <property type="entry name" value="WH_DNA-bd_sf"/>
</dbReference>
<evidence type="ECO:0000256" key="1">
    <source>
        <dbReference type="ARBA" id="ARBA00010466"/>
    </source>
</evidence>
<dbReference type="InterPro" id="IPR036388">
    <property type="entry name" value="WH-like_DNA-bd_sf"/>
</dbReference>
<dbReference type="Pfam" id="PF04198">
    <property type="entry name" value="Sugar-bind"/>
    <property type="match status" value="1"/>
</dbReference>
<dbReference type="InterPro" id="IPR051054">
    <property type="entry name" value="SorC_transcr_regulators"/>
</dbReference>
<keyword evidence="4" id="KW-0804">Transcription</keyword>
<dbReference type="SUPFAM" id="SSF100950">
    <property type="entry name" value="NagB/RpiA/CoA transferase-like"/>
    <property type="match status" value="1"/>
</dbReference>
<keyword evidence="3" id="KW-0238">DNA-binding</keyword>
<dbReference type="SUPFAM" id="SSF46785">
    <property type="entry name" value="Winged helix' DNA-binding domain"/>
    <property type="match status" value="1"/>
</dbReference>
<keyword evidence="2" id="KW-0805">Transcription regulation</keyword>
<evidence type="ECO:0000313" key="8">
    <source>
        <dbReference type="Proteomes" id="UP000826550"/>
    </source>
</evidence>
<dbReference type="InterPro" id="IPR007324">
    <property type="entry name" value="Sugar-bd_dom_put"/>
</dbReference>
<dbReference type="Gene3D" id="3.40.50.1360">
    <property type="match status" value="1"/>
</dbReference>
<reference evidence="7 8" key="1">
    <citation type="submission" date="2020-01" db="EMBL/GenBank/DDBJ databases">
        <title>Vast differences in strain-level diversity in the gut microbiota of two closely related honey bee species.</title>
        <authorList>
            <person name="Ellegaard K.M."/>
            <person name="Suenami S."/>
            <person name="Miyazaki R."/>
            <person name="Engel P."/>
        </authorList>
    </citation>
    <scope>NUCLEOTIDE SEQUENCE [LARGE SCALE GENOMIC DNA]</scope>
    <source>
        <strain evidence="7 8">ESL0416</strain>
    </source>
</reference>
<evidence type="ECO:0000259" key="6">
    <source>
        <dbReference type="Pfam" id="PF12802"/>
    </source>
</evidence>
<name>A0ABX8W791_9LACO</name>